<dbReference type="AlphaFoldDB" id="A2CDQ0"/>
<dbReference type="KEGG" id="pmf:P9303_28801"/>
<dbReference type="HOGENOM" id="CLU_218102_0_0_3"/>
<dbReference type="Proteomes" id="UP000002274">
    <property type="component" value="Chromosome"/>
</dbReference>
<organism evidence="1 2">
    <name type="scientific">Prochlorococcus marinus (strain MIT 9303)</name>
    <dbReference type="NCBI Taxonomy" id="59922"/>
    <lineage>
        <taxon>Bacteria</taxon>
        <taxon>Bacillati</taxon>
        <taxon>Cyanobacteriota</taxon>
        <taxon>Cyanophyceae</taxon>
        <taxon>Synechococcales</taxon>
        <taxon>Prochlorococcaceae</taxon>
        <taxon>Prochlorococcus</taxon>
    </lineage>
</organism>
<protein>
    <submittedName>
        <fullName evidence="1">Uncharacterized protein</fullName>
    </submittedName>
</protein>
<accession>A2CDQ0</accession>
<evidence type="ECO:0000313" key="2">
    <source>
        <dbReference type="Proteomes" id="UP000002274"/>
    </source>
</evidence>
<dbReference type="EMBL" id="CP000554">
    <property type="protein sequence ID" value="ABM79610.1"/>
    <property type="molecule type" value="Genomic_DNA"/>
</dbReference>
<reference evidence="1 2" key="1">
    <citation type="journal article" date="2007" name="PLoS Genet.">
        <title>Patterns and implications of gene gain and loss in the evolution of Prochlorococcus.</title>
        <authorList>
            <person name="Kettler G.C."/>
            <person name="Martiny A.C."/>
            <person name="Huang K."/>
            <person name="Zucker J."/>
            <person name="Coleman M.L."/>
            <person name="Rodrigue S."/>
            <person name="Chen F."/>
            <person name="Lapidus A."/>
            <person name="Ferriera S."/>
            <person name="Johnson J."/>
            <person name="Steglich C."/>
            <person name="Church G.M."/>
            <person name="Richardson P."/>
            <person name="Chisholm S.W."/>
        </authorList>
    </citation>
    <scope>NUCLEOTIDE SEQUENCE [LARGE SCALE GENOMIC DNA]</scope>
    <source>
        <strain evidence="1 2">MIT 9303</strain>
    </source>
</reference>
<evidence type="ECO:0000313" key="1">
    <source>
        <dbReference type="EMBL" id="ABM79610.1"/>
    </source>
</evidence>
<gene>
    <name evidence="1" type="ordered locus">P9303_28801</name>
</gene>
<name>A2CDQ0_PROM3</name>
<sequence length="47" mass="5562">MSGAHAMKMVKLSSVHYEMLVELSKKSRMKPDDYVEMLLQEKYNKKK</sequence>
<proteinExistence type="predicted"/>